<dbReference type="Pfam" id="PF00067">
    <property type="entry name" value="p450"/>
    <property type="match status" value="1"/>
</dbReference>
<dbReference type="GO" id="GO:0036199">
    <property type="term" value="F:cholest-4-en-3-one 26-monooxygenase activity"/>
    <property type="evidence" value="ECO:0007669"/>
    <property type="project" value="TreeGrafter"/>
</dbReference>
<dbReference type="InterPro" id="IPR036396">
    <property type="entry name" value="Cyt_P450_sf"/>
</dbReference>
<comment type="similarity">
    <text evidence="2 8">Belongs to the cytochrome P450 family.</text>
</comment>
<dbReference type="GO" id="GO:0020037">
    <property type="term" value="F:heme binding"/>
    <property type="evidence" value="ECO:0007669"/>
    <property type="project" value="InterPro"/>
</dbReference>
<accession>A0A931ILN4</accession>
<protein>
    <submittedName>
        <fullName evidence="9">Cytochrome P450</fullName>
    </submittedName>
</protein>
<dbReference type="GO" id="GO:0006707">
    <property type="term" value="P:cholesterol catabolic process"/>
    <property type="evidence" value="ECO:0007669"/>
    <property type="project" value="TreeGrafter"/>
</dbReference>
<gene>
    <name evidence="9" type="ORF">IT779_36565</name>
</gene>
<dbReference type="AlphaFoldDB" id="A0A931ILN4"/>
<evidence type="ECO:0000256" key="7">
    <source>
        <dbReference type="ARBA" id="ARBA00023033"/>
    </source>
</evidence>
<dbReference type="InterPro" id="IPR001128">
    <property type="entry name" value="Cyt_P450"/>
</dbReference>
<evidence type="ECO:0000256" key="3">
    <source>
        <dbReference type="ARBA" id="ARBA00022617"/>
    </source>
</evidence>
<dbReference type="PRINTS" id="PR00385">
    <property type="entry name" value="P450"/>
</dbReference>
<keyword evidence="4 8" id="KW-0479">Metal-binding</keyword>
<dbReference type="PANTHER" id="PTHR46696">
    <property type="entry name" value="P450, PUTATIVE (EUROFUNG)-RELATED"/>
    <property type="match status" value="1"/>
</dbReference>
<comment type="caution">
    <text evidence="9">The sequence shown here is derived from an EMBL/GenBank/DDBJ whole genome shotgun (WGS) entry which is preliminary data.</text>
</comment>
<dbReference type="InterPro" id="IPR017972">
    <property type="entry name" value="Cyt_P450_CS"/>
</dbReference>
<proteinExistence type="inferred from homology"/>
<organism evidence="9 10">
    <name type="scientific">Nocardia bovistercoris</name>
    <dbReference type="NCBI Taxonomy" id="2785916"/>
    <lineage>
        <taxon>Bacteria</taxon>
        <taxon>Bacillati</taxon>
        <taxon>Actinomycetota</taxon>
        <taxon>Actinomycetes</taxon>
        <taxon>Mycobacteriales</taxon>
        <taxon>Nocardiaceae</taxon>
        <taxon>Nocardia</taxon>
    </lineage>
</organism>
<dbReference type="RefSeq" id="WP_196154084.1">
    <property type="nucleotide sequence ID" value="NZ_JADMLG010000030.1"/>
</dbReference>
<evidence type="ECO:0000313" key="10">
    <source>
        <dbReference type="Proteomes" id="UP000655751"/>
    </source>
</evidence>
<dbReference type="SUPFAM" id="SSF48264">
    <property type="entry name" value="Cytochrome P450"/>
    <property type="match status" value="1"/>
</dbReference>
<evidence type="ECO:0000256" key="1">
    <source>
        <dbReference type="ARBA" id="ARBA00001971"/>
    </source>
</evidence>
<evidence type="ECO:0000256" key="2">
    <source>
        <dbReference type="ARBA" id="ARBA00010617"/>
    </source>
</evidence>
<name>A0A931ILN4_9NOCA</name>
<dbReference type="PROSITE" id="PS00086">
    <property type="entry name" value="CYTOCHROME_P450"/>
    <property type="match status" value="1"/>
</dbReference>
<keyword evidence="5 8" id="KW-0560">Oxidoreductase</keyword>
<comment type="cofactor">
    <cofactor evidence="1">
        <name>heme</name>
        <dbReference type="ChEBI" id="CHEBI:30413"/>
    </cofactor>
</comment>
<evidence type="ECO:0000256" key="4">
    <source>
        <dbReference type="ARBA" id="ARBA00022723"/>
    </source>
</evidence>
<evidence type="ECO:0000313" key="9">
    <source>
        <dbReference type="EMBL" id="MBH0781803.1"/>
    </source>
</evidence>
<keyword evidence="10" id="KW-1185">Reference proteome</keyword>
<evidence type="ECO:0000256" key="5">
    <source>
        <dbReference type="ARBA" id="ARBA00023002"/>
    </source>
</evidence>
<keyword evidence="3 8" id="KW-0349">Heme</keyword>
<dbReference type="EMBL" id="JADMLG010000030">
    <property type="protein sequence ID" value="MBH0781803.1"/>
    <property type="molecule type" value="Genomic_DNA"/>
</dbReference>
<keyword evidence="7 8" id="KW-0503">Monooxygenase</keyword>
<dbReference type="PRINTS" id="PR00359">
    <property type="entry name" value="BP450"/>
</dbReference>
<dbReference type="InterPro" id="IPR002397">
    <property type="entry name" value="Cyt_P450_B"/>
</dbReference>
<dbReference type="CDD" id="cd11032">
    <property type="entry name" value="P450_EryK-like"/>
    <property type="match status" value="1"/>
</dbReference>
<evidence type="ECO:0000256" key="8">
    <source>
        <dbReference type="RuleBase" id="RU000461"/>
    </source>
</evidence>
<dbReference type="PANTHER" id="PTHR46696:SF4">
    <property type="entry name" value="BIOTIN BIOSYNTHESIS CYTOCHROME P450"/>
    <property type="match status" value="1"/>
</dbReference>
<dbReference type="GO" id="GO:0005506">
    <property type="term" value="F:iron ion binding"/>
    <property type="evidence" value="ECO:0007669"/>
    <property type="project" value="InterPro"/>
</dbReference>
<sequence>MGVGRTERLLSNFLADLAELRKRGDVHFDEKSQAWHVFGYHDTQEVQNAPAIFSSDVAALRPRQQDFELSNKGNFVRADDPLHRRLRGTVGKAFTAKMIADLEPRIAEMTTQLLDAADAGGDRWDFVEQLAYPLPFLVIAEMLGLSDADRAVFRRLSDTFVELQNYDPQQPRDEQSRKAVNNVAPVLRELNRYLLEFLRARRENPTDDLAGRLMVVEVDGVRLDEEEVLGFLNLLIAGHHTTTSALGNTVLALEENPHLWDELRQDSTLIPGAIEESVRFRPPFPRSARQTTQDTEIGGQKIPAGALVLVWLTTANRDPRVFADPDRFDIHRSPNPHLSFGRGIHFCLGASLARLEAKIVIRLMAQRYREIRVRDDAPVDLRNPWTMIGVNKLPIEVRGN</sequence>
<dbReference type="GO" id="GO:0008395">
    <property type="term" value="F:steroid hydroxylase activity"/>
    <property type="evidence" value="ECO:0007669"/>
    <property type="project" value="TreeGrafter"/>
</dbReference>
<dbReference type="Gene3D" id="1.10.630.10">
    <property type="entry name" value="Cytochrome P450"/>
    <property type="match status" value="1"/>
</dbReference>
<reference evidence="9" key="1">
    <citation type="submission" date="2020-11" db="EMBL/GenBank/DDBJ databases">
        <title>Nocardia NEAU-351.nov., a novel actinomycete isolated from the cow dung.</title>
        <authorList>
            <person name="Zhang X."/>
        </authorList>
    </citation>
    <scope>NUCLEOTIDE SEQUENCE</scope>
    <source>
        <strain evidence="9">NEAU-351</strain>
    </source>
</reference>
<evidence type="ECO:0000256" key="6">
    <source>
        <dbReference type="ARBA" id="ARBA00023004"/>
    </source>
</evidence>
<dbReference type="Proteomes" id="UP000655751">
    <property type="component" value="Unassembled WGS sequence"/>
</dbReference>
<dbReference type="FunFam" id="1.10.630.10:FF:000018">
    <property type="entry name" value="Cytochrome P450 monooxygenase"/>
    <property type="match status" value="1"/>
</dbReference>
<keyword evidence="6 8" id="KW-0408">Iron</keyword>